<evidence type="ECO:0000256" key="1">
    <source>
        <dbReference type="ARBA" id="ARBA00007816"/>
    </source>
</evidence>
<dbReference type="Pfam" id="PF01935">
    <property type="entry name" value="DUF87"/>
    <property type="match status" value="1"/>
</dbReference>
<evidence type="ECO:0000256" key="4">
    <source>
        <dbReference type="ARBA" id="ARBA00048988"/>
    </source>
</evidence>
<dbReference type="GO" id="GO:0043138">
    <property type="term" value="F:3'-5' DNA helicase activity"/>
    <property type="evidence" value="ECO:0007669"/>
    <property type="project" value="UniProtKB-EC"/>
</dbReference>
<accession>A0A075FV23</accession>
<organism evidence="6">
    <name type="scientific">uncultured marine thaumarchaeote AD1000_33_G09</name>
    <dbReference type="NCBI Taxonomy" id="1455909"/>
    <lineage>
        <taxon>Archaea</taxon>
        <taxon>Nitrososphaerota</taxon>
        <taxon>environmental samples</taxon>
    </lineage>
</organism>
<comment type="catalytic activity">
    <reaction evidence="2">
        <text>Couples ATP hydrolysis with the unwinding of duplex DNA by translocating in the 3'-5' direction.</text>
        <dbReference type="EC" id="5.6.2.4"/>
    </reaction>
</comment>
<name>A0A075FV23_9ARCH</name>
<sequence>MQFISKPPEDPVYLGNIRSGSKVLDDVPVQLNGNDFFTHHVLIPATTGRGKSNLVKTMLWSVLKLGKFGVLVLDAHDEYYGRHELGLKDHQNAKEKLRYYSSDAPVGSNTLLINIRTIAPEHFEGIVNFTEAQKQAIWLFSNTFRENWIERIVLSDVGEFEGLVQDTTLAVLQRKLRTSLGIYQKDGEIICDNPVFSLQGGESTLDGITGHLQDGKIVIIDTSKLADQTELLIGSMIASKVFYRYRASKGKGQLIDNCPISIIIEEAPRVLSNDQLQEAGENIYSTIAREGRKFKVGLIAITQLTSLIPKIILSNLNTKIILGNEMSAERRSIIDCAAQDLSEEDKTIGSLDKGEAIVSSVFTKFAIPIYTPLFEDIARRESKKDNKDDYELKLD</sequence>
<dbReference type="AlphaFoldDB" id="A0A075FV23"/>
<evidence type="ECO:0000256" key="2">
    <source>
        <dbReference type="ARBA" id="ARBA00034617"/>
    </source>
</evidence>
<dbReference type="InterPro" id="IPR002789">
    <property type="entry name" value="HerA_central"/>
</dbReference>
<comment type="catalytic activity">
    <reaction evidence="3">
        <text>ATP + H2O = ADP + phosphate + H(+)</text>
        <dbReference type="Rhea" id="RHEA:13065"/>
        <dbReference type="ChEBI" id="CHEBI:15377"/>
        <dbReference type="ChEBI" id="CHEBI:15378"/>
        <dbReference type="ChEBI" id="CHEBI:30616"/>
        <dbReference type="ChEBI" id="CHEBI:43474"/>
        <dbReference type="ChEBI" id="CHEBI:456216"/>
        <dbReference type="EC" id="5.6.2.3"/>
    </reaction>
</comment>
<dbReference type="GO" id="GO:0043139">
    <property type="term" value="F:5'-3' DNA helicase activity"/>
    <property type="evidence" value="ECO:0007669"/>
    <property type="project" value="UniProtKB-EC"/>
</dbReference>
<comment type="catalytic activity">
    <reaction evidence="4">
        <text>ATP + H2O = ADP + phosphate + H(+)</text>
        <dbReference type="Rhea" id="RHEA:13065"/>
        <dbReference type="ChEBI" id="CHEBI:15377"/>
        <dbReference type="ChEBI" id="CHEBI:15378"/>
        <dbReference type="ChEBI" id="CHEBI:30616"/>
        <dbReference type="ChEBI" id="CHEBI:43474"/>
        <dbReference type="ChEBI" id="CHEBI:456216"/>
        <dbReference type="EC" id="5.6.2.4"/>
    </reaction>
</comment>
<protein>
    <submittedName>
        <fullName evidence="6">ATPase</fullName>
    </submittedName>
</protein>
<dbReference type="SUPFAM" id="SSF52540">
    <property type="entry name" value="P-loop containing nucleoside triphosphate hydrolases"/>
    <property type="match status" value="1"/>
</dbReference>
<proteinExistence type="inferred from homology"/>
<feature type="domain" description="Helicase HerA central" evidence="5">
    <location>
        <begin position="14"/>
        <end position="240"/>
    </location>
</feature>
<evidence type="ECO:0000256" key="3">
    <source>
        <dbReference type="ARBA" id="ARBA00048954"/>
    </source>
</evidence>
<evidence type="ECO:0000259" key="5">
    <source>
        <dbReference type="Pfam" id="PF01935"/>
    </source>
</evidence>
<evidence type="ECO:0000313" key="6">
    <source>
        <dbReference type="EMBL" id="AIE93316.1"/>
    </source>
</evidence>
<dbReference type="InterPro" id="IPR027417">
    <property type="entry name" value="P-loop_NTPase"/>
</dbReference>
<reference evidence="6" key="1">
    <citation type="journal article" date="2014" name="Genome Biol. Evol.">
        <title>Pangenome evidence for extensive interdomain horizontal transfer affecting lineage core and shell genes in uncultured planktonic thaumarchaeota and euryarchaeota.</title>
        <authorList>
            <person name="Deschamps P."/>
            <person name="Zivanovic Y."/>
            <person name="Moreira D."/>
            <person name="Rodriguez-Valera F."/>
            <person name="Lopez-Garcia P."/>
        </authorList>
    </citation>
    <scope>NUCLEOTIDE SEQUENCE</scope>
</reference>
<dbReference type="Gene3D" id="3.40.50.300">
    <property type="entry name" value="P-loop containing nucleotide triphosphate hydrolases"/>
    <property type="match status" value="2"/>
</dbReference>
<dbReference type="InterPro" id="IPR008571">
    <property type="entry name" value="HerA-like"/>
</dbReference>
<dbReference type="PANTHER" id="PTHR42957:SF1">
    <property type="entry name" value="HELICASE MJ1565-RELATED"/>
    <property type="match status" value="1"/>
</dbReference>
<comment type="similarity">
    <text evidence="1">Belongs to the HerA family.</text>
</comment>
<dbReference type="EMBL" id="KF900391">
    <property type="protein sequence ID" value="AIE93316.1"/>
    <property type="molecule type" value="Genomic_DNA"/>
</dbReference>
<dbReference type="PANTHER" id="PTHR42957">
    <property type="entry name" value="HELICASE MJ1565-RELATED"/>
    <property type="match status" value="1"/>
</dbReference>